<dbReference type="Pfam" id="PF07331">
    <property type="entry name" value="TctB"/>
    <property type="match status" value="1"/>
</dbReference>
<evidence type="ECO:0000259" key="2">
    <source>
        <dbReference type="Pfam" id="PF07331"/>
    </source>
</evidence>
<sequence length="147" mass="16647">MKFNIPNFISGIIVTVLGLFFLILSFGIKTNSNDIFNASFMPKVYTTLIILFGISIIINSFKDKINHQTLKEYKGPILTMLLVTIYVIVIPILGYYLSTIIMIFAFLFIVKFENRVLLVLTPFIASALIYAVFEILLQVPIPKGSLF</sequence>
<feature type="domain" description="DUF1468" evidence="2">
    <location>
        <begin position="9"/>
        <end position="142"/>
    </location>
</feature>
<dbReference type="EMBL" id="FOTB01000002">
    <property type="protein sequence ID" value="SFK66986.1"/>
    <property type="molecule type" value="Genomic_DNA"/>
</dbReference>
<feature type="transmembrane region" description="Helical" evidence="1">
    <location>
        <begin position="7"/>
        <end position="28"/>
    </location>
</feature>
<name>A0A0F7HLT3_9STAP</name>
<protein>
    <submittedName>
        <fullName evidence="4">Tripartite tricarboxylate transporter TctB family protein</fullName>
    </submittedName>
</protein>
<feature type="transmembrane region" description="Helical" evidence="1">
    <location>
        <begin position="40"/>
        <end position="61"/>
    </location>
</feature>
<evidence type="ECO:0000313" key="3">
    <source>
        <dbReference type="EMBL" id="AKG75008.1"/>
    </source>
</evidence>
<reference evidence="5" key="2">
    <citation type="submission" date="2015-04" db="EMBL/GenBank/DDBJ databases">
        <title>Complete genome sequence of Salinicoccus halodurans strain H3B36, isolated from the Qaidam basin of China.</title>
        <authorList>
            <person name="Ma Y."/>
            <person name="Jiang K."/>
            <person name="Xue Y."/>
        </authorList>
    </citation>
    <scope>NUCLEOTIDE SEQUENCE [LARGE SCALE GENOMIC DNA]</scope>
    <source>
        <strain evidence="5">H3B36</strain>
    </source>
</reference>
<dbReference type="InterPro" id="IPR009936">
    <property type="entry name" value="DUF1468"/>
</dbReference>
<dbReference type="KEGG" id="shv:AAT16_12935"/>
<evidence type="ECO:0000313" key="5">
    <source>
        <dbReference type="Proteomes" id="UP000034029"/>
    </source>
</evidence>
<reference evidence="4 6" key="3">
    <citation type="submission" date="2016-10" db="EMBL/GenBank/DDBJ databases">
        <authorList>
            <person name="Varghese N."/>
            <person name="Submissions S."/>
        </authorList>
    </citation>
    <scope>NUCLEOTIDE SEQUENCE [LARGE SCALE GENOMIC DNA]</scope>
    <source>
        <strain evidence="4 6">CGMCC 1.6501</strain>
    </source>
</reference>
<dbReference type="OrthoDB" id="8454209at2"/>
<evidence type="ECO:0000313" key="6">
    <source>
        <dbReference type="Proteomes" id="UP000183090"/>
    </source>
</evidence>
<evidence type="ECO:0000256" key="1">
    <source>
        <dbReference type="SAM" id="Phobius"/>
    </source>
</evidence>
<feature type="transmembrane region" description="Helical" evidence="1">
    <location>
        <begin position="116"/>
        <end position="137"/>
    </location>
</feature>
<proteinExistence type="predicted"/>
<keyword evidence="1" id="KW-0812">Transmembrane</keyword>
<organism evidence="4 6">
    <name type="scientific">Salinicoccus halodurans</name>
    <dbReference type="NCBI Taxonomy" id="407035"/>
    <lineage>
        <taxon>Bacteria</taxon>
        <taxon>Bacillati</taxon>
        <taxon>Bacillota</taxon>
        <taxon>Bacilli</taxon>
        <taxon>Bacillales</taxon>
        <taxon>Staphylococcaceae</taxon>
        <taxon>Salinicoccus</taxon>
    </lineage>
</organism>
<keyword evidence="1" id="KW-0472">Membrane</keyword>
<keyword evidence="1" id="KW-1133">Transmembrane helix</keyword>
<dbReference type="Proteomes" id="UP000034029">
    <property type="component" value="Chromosome"/>
</dbReference>
<accession>A0A0F7HLT3</accession>
<feature type="transmembrane region" description="Helical" evidence="1">
    <location>
        <begin position="81"/>
        <end position="110"/>
    </location>
</feature>
<evidence type="ECO:0000313" key="4">
    <source>
        <dbReference type="EMBL" id="SFK66986.1"/>
    </source>
</evidence>
<dbReference type="Proteomes" id="UP000183090">
    <property type="component" value="Unassembled WGS sequence"/>
</dbReference>
<dbReference type="AlphaFoldDB" id="A0A0F7HLT3"/>
<dbReference type="RefSeq" id="WP_046791185.1">
    <property type="nucleotide sequence ID" value="NZ_CP011366.1"/>
</dbReference>
<keyword evidence="5" id="KW-1185">Reference proteome</keyword>
<gene>
    <name evidence="3" type="ORF">AAT16_12935</name>
    <name evidence="4" type="ORF">SAMN05216235_1042</name>
</gene>
<dbReference type="EMBL" id="CP011366">
    <property type="protein sequence ID" value="AKG75008.1"/>
    <property type="molecule type" value="Genomic_DNA"/>
</dbReference>
<reference evidence="3 5" key="1">
    <citation type="journal article" date="2015" name="Int. J. Syst. Evol. Microbiol.">
        <title>Complete genome sequence of Salinicoccus halodurans H3B36, isolated from the Qaidam Basin in China.</title>
        <authorList>
            <person name="Jiang K."/>
            <person name="Xue Y."/>
            <person name="Ma Y."/>
        </authorList>
    </citation>
    <scope>NUCLEOTIDE SEQUENCE [LARGE SCALE GENOMIC DNA]</scope>
    <source>
        <strain evidence="3 5">H3B36</strain>
    </source>
</reference>